<reference evidence="3 4" key="1">
    <citation type="journal article" date="2019" name="Commun. Biol.">
        <title>The bagworm genome reveals a unique fibroin gene that provides high tensile strength.</title>
        <authorList>
            <person name="Kono N."/>
            <person name="Nakamura H."/>
            <person name="Ohtoshi R."/>
            <person name="Tomita M."/>
            <person name="Numata K."/>
            <person name="Arakawa K."/>
        </authorList>
    </citation>
    <scope>NUCLEOTIDE SEQUENCE [LARGE SCALE GENOMIC DNA]</scope>
</reference>
<feature type="compositionally biased region" description="Low complexity" evidence="1">
    <location>
        <begin position="75"/>
        <end position="86"/>
    </location>
</feature>
<dbReference type="InterPro" id="IPR013087">
    <property type="entry name" value="Znf_C2H2_type"/>
</dbReference>
<evidence type="ECO:0000259" key="2">
    <source>
        <dbReference type="PROSITE" id="PS00028"/>
    </source>
</evidence>
<feature type="domain" description="C2H2-type" evidence="2">
    <location>
        <begin position="51"/>
        <end position="73"/>
    </location>
</feature>
<protein>
    <recommendedName>
        <fullName evidence="2">C2H2-type domain-containing protein</fullName>
    </recommendedName>
</protein>
<comment type="caution">
    <text evidence="3">The sequence shown here is derived from an EMBL/GenBank/DDBJ whole genome shotgun (WGS) entry which is preliminary data.</text>
</comment>
<sequence length="104" mass="11616">MHCAGSTLPDPFFSPHSSSTPLRRFPNFMAAEFHLFTITITTGPVQLLHSCGACDSLFPSLMALEHHKEEFQHWSDSSWCSNSGSSEPELEPDSDAELDKHRLL</sequence>
<gene>
    <name evidence="3" type="ORF">EVAR_35813_1</name>
</gene>
<evidence type="ECO:0000256" key="1">
    <source>
        <dbReference type="SAM" id="MobiDB-lite"/>
    </source>
</evidence>
<accession>A0A4C1WNM7</accession>
<dbReference type="AlphaFoldDB" id="A0A4C1WNM7"/>
<dbReference type="PROSITE" id="PS00028">
    <property type="entry name" value="ZINC_FINGER_C2H2_1"/>
    <property type="match status" value="1"/>
</dbReference>
<dbReference type="EMBL" id="BGZK01000606">
    <property type="protein sequence ID" value="GBP52623.1"/>
    <property type="molecule type" value="Genomic_DNA"/>
</dbReference>
<keyword evidence="4" id="KW-1185">Reference proteome</keyword>
<dbReference type="OrthoDB" id="6910977at2759"/>
<evidence type="ECO:0000313" key="3">
    <source>
        <dbReference type="EMBL" id="GBP52623.1"/>
    </source>
</evidence>
<dbReference type="Proteomes" id="UP000299102">
    <property type="component" value="Unassembled WGS sequence"/>
</dbReference>
<feature type="region of interest" description="Disordered" evidence="1">
    <location>
        <begin position="75"/>
        <end position="104"/>
    </location>
</feature>
<name>A0A4C1WNM7_EUMVA</name>
<evidence type="ECO:0000313" key="4">
    <source>
        <dbReference type="Proteomes" id="UP000299102"/>
    </source>
</evidence>
<proteinExistence type="predicted"/>
<organism evidence="3 4">
    <name type="scientific">Eumeta variegata</name>
    <name type="common">Bagworm moth</name>
    <name type="synonym">Eumeta japonica</name>
    <dbReference type="NCBI Taxonomy" id="151549"/>
    <lineage>
        <taxon>Eukaryota</taxon>
        <taxon>Metazoa</taxon>
        <taxon>Ecdysozoa</taxon>
        <taxon>Arthropoda</taxon>
        <taxon>Hexapoda</taxon>
        <taxon>Insecta</taxon>
        <taxon>Pterygota</taxon>
        <taxon>Neoptera</taxon>
        <taxon>Endopterygota</taxon>
        <taxon>Lepidoptera</taxon>
        <taxon>Glossata</taxon>
        <taxon>Ditrysia</taxon>
        <taxon>Tineoidea</taxon>
        <taxon>Psychidae</taxon>
        <taxon>Oiketicinae</taxon>
        <taxon>Eumeta</taxon>
    </lineage>
</organism>